<dbReference type="PANTHER" id="PTHR17598:SF13">
    <property type="entry name" value="DNA POLYMERASE DELTA SUBUNIT 3"/>
    <property type="match status" value="1"/>
</dbReference>
<feature type="compositionally biased region" description="Basic and acidic residues" evidence="5">
    <location>
        <begin position="365"/>
        <end position="380"/>
    </location>
</feature>
<dbReference type="GO" id="GO:0006297">
    <property type="term" value="P:nucleotide-excision repair, DNA gap filling"/>
    <property type="evidence" value="ECO:0007669"/>
    <property type="project" value="TreeGrafter"/>
</dbReference>
<feature type="compositionally biased region" description="Basic and acidic residues" evidence="5">
    <location>
        <begin position="238"/>
        <end position="279"/>
    </location>
</feature>
<feature type="region of interest" description="Disordered" evidence="5">
    <location>
        <begin position="418"/>
        <end position="487"/>
    </location>
</feature>
<evidence type="ECO:0000313" key="6">
    <source>
        <dbReference type="EMBL" id="JAV20839.1"/>
    </source>
</evidence>
<evidence type="ECO:0000256" key="1">
    <source>
        <dbReference type="ARBA" id="ARBA00004123"/>
    </source>
</evidence>
<dbReference type="InterPro" id="IPR019038">
    <property type="entry name" value="POLD3"/>
</dbReference>
<dbReference type="GO" id="GO:0006271">
    <property type="term" value="P:DNA strand elongation involved in DNA replication"/>
    <property type="evidence" value="ECO:0007669"/>
    <property type="project" value="TreeGrafter"/>
</dbReference>
<dbReference type="GO" id="GO:1904161">
    <property type="term" value="P:DNA synthesis involved in UV-damage excision repair"/>
    <property type="evidence" value="ECO:0007669"/>
    <property type="project" value="TreeGrafter"/>
</dbReference>
<organism evidence="6">
    <name type="scientific">Culex tarsalis</name>
    <name type="common">Encephalitis mosquito</name>
    <dbReference type="NCBI Taxonomy" id="7177"/>
    <lineage>
        <taxon>Eukaryota</taxon>
        <taxon>Metazoa</taxon>
        <taxon>Ecdysozoa</taxon>
        <taxon>Arthropoda</taxon>
        <taxon>Hexapoda</taxon>
        <taxon>Insecta</taxon>
        <taxon>Pterygota</taxon>
        <taxon>Neoptera</taxon>
        <taxon>Endopterygota</taxon>
        <taxon>Diptera</taxon>
        <taxon>Nematocera</taxon>
        <taxon>Culicoidea</taxon>
        <taxon>Culicidae</taxon>
        <taxon>Culicinae</taxon>
        <taxon>Culicini</taxon>
        <taxon>Culex</taxon>
        <taxon>Culex</taxon>
    </lineage>
</organism>
<name>A0A1Q3EZX4_CULTA</name>
<dbReference type="InterPro" id="IPR041913">
    <property type="entry name" value="POLD3_sf"/>
</dbReference>
<comment type="subcellular location">
    <subcellularLocation>
        <location evidence="1">Nucleus</location>
    </subcellularLocation>
</comment>
<keyword evidence="4" id="KW-0539">Nucleus</keyword>
<dbReference type="GO" id="GO:0043625">
    <property type="term" value="C:delta DNA polymerase complex"/>
    <property type="evidence" value="ECO:0007669"/>
    <property type="project" value="InterPro"/>
</dbReference>
<sequence>MDTAVEKSCLDEISHTVLDSKGKISVRTLSNNYEISFADAVKVLQRWIDANGSKAKLAPEFIVRGTDSKGIPFITVANEKRLKTIKAKAERVSSMLYALEAASESSRKLNVPVDQEFRAISLPLTVEKRDVKVFVPSETKAAPPVVKQEAKPKSIFGAAASSSKAVPKAEPAKAVAVKEEKQSPPAATVKKEPTPTKPAGSPTKVSPSKKKDAKKPVATGKSSIASFFSNKPAAAAKPAEKPVEKPAEVKVKEEKPSPKQESKKPAKEDETQRWKRMISDESSGDDEVIPNTPQDKKPEKKKGGRKPMTFKKGAAAATSKANPSKKSRILQVEDSSEEEEDEVDRGLKEPEERLVAFEVEESDDAEMKDAKELSPEKPVENDASSANRGRAKVKKLVTKTFMDEEGYLTTIKEYQMVSASEDEGESEAAAATNNNNNKSEPVANGKKEGSTGKGKSETKATDKKASKVTPPTPKTKQGSIMSFFAKK</sequence>
<feature type="compositionally biased region" description="Low complexity" evidence="5">
    <location>
        <begin position="427"/>
        <end position="437"/>
    </location>
</feature>
<keyword evidence="3" id="KW-0235">DNA replication</keyword>
<feature type="compositionally biased region" description="Basic and acidic residues" evidence="5">
    <location>
        <begin position="445"/>
        <end position="465"/>
    </location>
</feature>
<dbReference type="EMBL" id="GFDL01014206">
    <property type="protein sequence ID" value="JAV20839.1"/>
    <property type="molecule type" value="Transcribed_RNA"/>
</dbReference>
<dbReference type="Gene3D" id="3.90.1030.20">
    <property type="entry name" value="DNA polymerase delta, p66 (Cdc27) subunit, wHTH domain"/>
    <property type="match status" value="1"/>
</dbReference>
<evidence type="ECO:0000256" key="3">
    <source>
        <dbReference type="ARBA" id="ARBA00022705"/>
    </source>
</evidence>
<feature type="compositionally biased region" description="Acidic residues" evidence="5">
    <location>
        <begin position="334"/>
        <end position="343"/>
    </location>
</feature>
<evidence type="ECO:0000256" key="4">
    <source>
        <dbReference type="ARBA" id="ARBA00023242"/>
    </source>
</evidence>
<feature type="region of interest" description="Disordered" evidence="5">
    <location>
        <begin position="158"/>
        <end position="391"/>
    </location>
</feature>
<evidence type="ECO:0000256" key="5">
    <source>
        <dbReference type="SAM" id="MobiDB-lite"/>
    </source>
</evidence>
<dbReference type="Pfam" id="PF09507">
    <property type="entry name" value="CDC27"/>
    <property type="match status" value="1"/>
</dbReference>
<dbReference type="AlphaFoldDB" id="A0A1Q3EZX4"/>
<protein>
    <recommendedName>
        <fullName evidence="2">DNA polymerase delta subunit 3</fullName>
    </recommendedName>
</protein>
<accession>A0A1Q3EZX4</accession>
<dbReference type="PANTHER" id="PTHR17598">
    <property type="entry name" value="DNA POLYMERASE DELTA SUBUNIT 3"/>
    <property type="match status" value="1"/>
</dbReference>
<feature type="compositionally biased region" description="Low complexity" evidence="5">
    <location>
        <begin position="158"/>
        <end position="175"/>
    </location>
</feature>
<evidence type="ECO:0000256" key="2">
    <source>
        <dbReference type="ARBA" id="ARBA00017589"/>
    </source>
</evidence>
<dbReference type="GO" id="GO:0003887">
    <property type="term" value="F:DNA-directed DNA polymerase activity"/>
    <property type="evidence" value="ECO:0007669"/>
    <property type="project" value="TreeGrafter"/>
</dbReference>
<reference evidence="6" key="1">
    <citation type="submission" date="2017-01" db="EMBL/GenBank/DDBJ databases">
        <title>A deep insight into the sialotranscriptome of adult male and female Cluex tarsalis mosquitoes.</title>
        <authorList>
            <person name="Ribeiro J.M."/>
            <person name="Moreira F."/>
            <person name="Bernard K.A."/>
            <person name="Calvo E."/>
        </authorList>
    </citation>
    <scope>NUCLEOTIDE SEQUENCE</scope>
    <source>
        <strain evidence="6">Kern County</strain>
        <tissue evidence="6">Salivary glands</tissue>
    </source>
</reference>
<feature type="compositionally biased region" description="Basic and acidic residues" evidence="5">
    <location>
        <begin position="344"/>
        <end position="355"/>
    </location>
</feature>
<feature type="compositionally biased region" description="Basic residues" evidence="5">
    <location>
        <begin position="299"/>
        <end position="309"/>
    </location>
</feature>
<proteinExistence type="predicted"/>